<accession>A0A0V0TA35</accession>
<reference evidence="1 2" key="1">
    <citation type="submission" date="2015-01" db="EMBL/GenBank/DDBJ databases">
        <title>Evolution of Trichinella species and genotypes.</title>
        <authorList>
            <person name="Korhonen P.K."/>
            <person name="Edoardo P."/>
            <person name="Giuseppe L.R."/>
            <person name="Gasser R.B."/>
        </authorList>
    </citation>
    <scope>NUCLEOTIDE SEQUENCE [LARGE SCALE GENOMIC DNA]</scope>
    <source>
        <strain evidence="1">ISS417</strain>
    </source>
</reference>
<sequence length="60" mass="7380">MASWRQQSGTAIKFKRDLEITAEPYQRIFHEMKKWEKQVLITMFFEKEVPDCIVDYLYVY</sequence>
<dbReference type="EMBL" id="JYDJ01000406">
    <property type="protein sequence ID" value="KRX35830.1"/>
    <property type="molecule type" value="Genomic_DNA"/>
</dbReference>
<proteinExistence type="predicted"/>
<keyword evidence="2" id="KW-1185">Reference proteome</keyword>
<evidence type="ECO:0000313" key="2">
    <source>
        <dbReference type="Proteomes" id="UP000055048"/>
    </source>
</evidence>
<dbReference type="AlphaFoldDB" id="A0A0V0TA35"/>
<evidence type="ECO:0000313" key="1">
    <source>
        <dbReference type="EMBL" id="KRX35830.1"/>
    </source>
</evidence>
<gene>
    <name evidence="1" type="ORF">T05_1698</name>
</gene>
<dbReference type="Proteomes" id="UP000055048">
    <property type="component" value="Unassembled WGS sequence"/>
</dbReference>
<comment type="caution">
    <text evidence="1">The sequence shown here is derived from an EMBL/GenBank/DDBJ whole genome shotgun (WGS) entry which is preliminary data.</text>
</comment>
<protein>
    <submittedName>
        <fullName evidence="1">Uncharacterized protein</fullName>
    </submittedName>
</protein>
<name>A0A0V0TA35_9BILA</name>
<organism evidence="1 2">
    <name type="scientific">Trichinella murrelli</name>
    <dbReference type="NCBI Taxonomy" id="144512"/>
    <lineage>
        <taxon>Eukaryota</taxon>
        <taxon>Metazoa</taxon>
        <taxon>Ecdysozoa</taxon>
        <taxon>Nematoda</taxon>
        <taxon>Enoplea</taxon>
        <taxon>Dorylaimia</taxon>
        <taxon>Trichinellida</taxon>
        <taxon>Trichinellidae</taxon>
        <taxon>Trichinella</taxon>
    </lineage>
</organism>